<gene>
    <name evidence="1" type="ORF">HMPREF9141_0414</name>
</gene>
<dbReference type="RefSeq" id="WP_007367952.1">
    <property type="nucleotide sequence ID" value="NZ_GL872283.1"/>
</dbReference>
<dbReference type="HOGENOM" id="CLU_356748_0_0_10"/>
<sequence length="786" mass="86208">MAVARNQITITSEQRDYTFLRYSDDGGKTFTAARPITQAQADAPGRNLARGTADFSGGKANWNMDYRIKPTDEKYMGLTVIRIPDSWNQAGSIVPCRAGKTYTFSFWARVDELEGGRCGGVIRNCRKGEHYEYVSYDGIKTGNSLYLTYTKEWKRHTFVLRFLKDAPNAAFSVEKDANGNTLFVCGFKVEEGETATPWSPAPEDQQRGTTPGKYLGTLVWDKPYPSMDTSAYTWSEVQGIQGERGEKGEAAEVYRLNVVEETAKVTPAGVLYVSLSYSVLHIQGGKVENVGNLDDFRVVCESDTHDSATVEKGIGFVCKYTMNDYFANSNRPSFFRVQLFRGNELQDERVVNVQLEAASYVEVVGDLRKTVSQHGRNISRIEQKADGISLKVEGMKNGVRNLLKGGRLNVSFSTYGLPSAFRLKLKPDTDYTLTVCGRISEDALKKGQTLRTYVFDKDWKWSADFGIQSTSDTAASVTFRIPADRHSPEDYYISCFPFPNQEPKGKNGEVTVSWIVLTEGTQAAASWIPAEGEDVEARMKSAGMEIKDGEITLTANRTKIRNNKGEDIAVFNEDGTVDARRILMRCRFGNITFGEVDGYPNIIITNALNQPMLMLNHRGIVSPYGADIVLLNCSEYFTRRDEAVLGVNIVVRVTNMGFQEQTFGDNIRLTATLGGGLNRTLTLVLGEYHVKGIADPGIAVAAKQPVTLKIGETGTLVYGAHHTVGSTSGGNLVAQSVSFSVRATYADKVVDGSYTERLDASDGLPDFSGGLPGGGLPGGGNILSGL</sequence>
<organism evidence="1 2">
    <name type="scientific">Prevotella multiformis DSM 16608</name>
    <dbReference type="NCBI Taxonomy" id="888743"/>
    <lineage>
        <taxon>Bacteria</taxon>
        <taxon>Pseudomonadati</taxon>
        <taxon>Bacteroidota</taxon>
        <taxon>Bacteroidia</taxon>
        <taxon>Bacteroidales</taxon>
        <taxon>Prevotellaceae</taxon>
        <taxon>Prevotella</taxon>
    </lineage>
</organism>
<keyword evidence="2" id="KW-1185">Reference proteome</keyword>
<dbReference type="SUPFAM" id="SSF49785">
    <property type="entry name" value="Galactose-binding domain-like"/>
    <property type="match status" value="1"/>
</dbReference>
<dbReference type="AlphaFoldDB" id="F0F498"/>
<dbReference type="STRING" id="888743.HMPREF9141_0414"/>
<dbReference type="Gene3D" id="2.60.120.260">
    <property type="entry name" value="Galactose-binding domain-like"/>
    <property type="match status" value="1"/>
</dbReference>
<evidence type="ECO:0000313" key="2">
    <source>
        <dbReference type="Proteomes" id="UP000005697"/>
    </source>
</evidence>
<name>F0F498_9BACT</name>
<comment type="caution">
    <text evidence="1">The sequence shown here is derived from an EMBL/GenBank/DDBJ whole genome shotgun (WGS) entry which is preliminary data.</text>
</comment>
<reference evidence="1 2" key="1">
    <citation type="submission" date="2011-01" db="EMBL/GenBank/DDBJ databases">
        <authorList>
            <person name="Muzny D."/>
            <person name="Qin X."/>
            <person name="Deng J."/>
            <person name="Jiang H."/>
            <person name="Liu Y."/>
            <person name="Qu J."/>
            <person name="Song X.-Z."/>
            <person name="Zhang L."/>
            <person name="Thornton R."/>
            <person name="Coyle M."/>
            <person name="Francisco L."/>
            <person name="Jackson L."/>
            <person name="Javaid M."/>
            <person name="Korchina V."/>
            <person name="Kovar C."/>
            <person name="Mata R."/>
            <person name="Mathew T."/>
            <person name="Ngo R."/>
            <person name="Nguyen L."/>
            <person name="Nguyen N."/>
            <person name="Okwuonu G."/>
            <person name="Ongeri F."/>
            <person name="Pham C."/>
            <person name="Simmons D."/>
            <person name="Wilczek-Boney K."/>
            <person name="Hale W."/>
            <person name="Jakkamsetti A."/>
            <person name="Pham P."/>
            <person name="Ruth R."/>
            <person name="San Lucas F."/>
            <person name="Warren J."/>
            <person name="Zhang J."/>
            <person name="Zhao Z."/>
            <person name="Zhou C."/>
            <person name="Zhu D."/>
            <person name="Lee S."/>
            <person name="Bess C."/>
            <person name="Blankenburg K."/>
            <person name="Forbes L."/>
            <person name="Fu Q."/>
            <person name="Gubbala S."/>
            <person name="Hirani K."/>
            <person name="Jayaseelan J.C."/>
            <person name="Lara F."/>
            <person name="Munidasa M."/>
            <person name="Palculict T."/>
            <person name="Patil S."/>
            <person name="Pu L.-L."/>
            <person name="Saada N."/>
            <person name="Tang L."/>
            <person name="Weissenberger G."/>
            <person name="Zhu Y."/>
            <person name="Hemphill L."/>
            <person name="Shang Y."/>
            <person name="Youmans B."/>
            <person name="Ayvaz T."/>
            <person name="Ross M."/>
            <person name="Santibanez J."/>
            <person name="Aqrawi P."/>
            <person name="Gross S."/>
            <person name="Joshi V."/>
            <person name="Fowler G."/>
            <person name="Nazareth L."/>
            <person name="Reid J."/>
            <person name="Worley K."/>
            <person name="Petrosino J."/>
            <person name="Highlander S."/>
            <person name="Gibbs R."/>
        </authorList>
    </citation>
    <scope>NUCLEOTIDE SEQUENCE [LARGE SCALE GENOMIC DNA]</scope>
    <source>
        <strain evidence="1 2">DSM 16608</strain>
    </source>
</reference>
<proteinExistence type="predicted"/>
<evidence type="ECO:0000313" key="1">
    <source>
        <dbReference type="EMBL" id="EGC21056.1"/>
    </source>
</evidence>
<protein>
    <submittedName>
        <fullName evidence="1">Uncharacterized protein</fullName>
    </submittedName>
</protein>
<dbReference type="Proteomes" id="UP000005697">
    <property type="component" value="Unassembled WGS sequence"/>
</dbReference>
<dbReference type="EMBL" id="AEWX01000004">
    <property type="protein sequence ID" value="EGC21056.1"/>
    <property type="molecule type" value="Genomic_DNA"/>
</dbReference>
<accession>F0F498</accession>
<dbReference type="InterPro" id="IPR008979">
    <property type="entry name" value="Galactose-bd-like_sf"/>
</dbReference>
<dbReference type="OrthoDB" id="1031347at2"/>